<evidence type="ECO:0000313" key="1">
    <source>
        <dbReference type="EMBL" id="EMD39524.1"/>
    </source>
</evidence>
<dbReference type="Proteomes" id="UP000016930">
    <property type="component" value="Unassembled WGS sequence"/>
</dbReference>
<dbReference type="HOGENOM" id="CLU_049480_0_0_1"/>
<organism evidence="1 2">
    <name type="scientific">Ceriporiopsis subvermispora (strain B)</name>
    <name type="common">White-rot fungus</name>
    <name type="synonym">Gelatoporia subvermispora</name>
    <dbReference type="NCBI Taxonomy" id="914234"/>
    <lineage>
        <taxon>Eukaryota</taxon>
        <taxon>Fungi</taxon>
        <taxon>Dikarya</taxon>
        <taxon>Basidiomycota</taxon>
        <taxon>Agaricomycotina</taxon>
        <taxon>Agaricomycetes</taxon>
        <taxon>Polyporales</taxon>
        <taxon>Gelatoporiaceae</taxon>
        <taxon>Gelatoporia</taxon>
    </lineage>
</organism>
<evidence type="ECO:0000313" key="2">
    <source>
        <dbReference type="Proteomes" id="UP000016930"/>
    </source>
</evidence>
<accession>M2PSA3</accession>
<dbReference type="OrthoDB" id="3261198at2759"/>
<reference evidence="1 2" key="1">
    <citation type="journal article" date="2012" name="Proc. Natl. Acad. Sci. U.S.A.">
        <title>Comparative genomics of Ceriporiopsis subvermispora and Phanerochaete chrysosporium provide insight into selective ligninolysis.</title>
        <authorList>
            <person name="Fernandez-Fueyo E."/>
            <person name="Ruiz-Duenas F.J."/>
            <person name="Ferreira P."/>
            <person name="Floudas D."/>
            <person name="Hibbett D.S."/>
            <person name="Canessa P."/>
            <person name="Larrondo L.F."/>
            <person name="James T.Y."/>
            <person name="Seelenfreund D."/>
            <person name="Lobos S."/>
            <person name="Polanco R."/>
            <person name="Tello M."/>
            <person name="Honda Y."/>
            <person name="Watanabe T."/>
            <person name="Watanabe T."/>
            <person name="Ryu J.S."/>
            <person name="Kubicek C.P."/>
            <person name="Schmoll M."/>
            <person name="Gaskell J."/>
            <person name="Hammel K.E."/>
            <person name="St John F.J."/>
            <person name="Vanden Wymelenberg A."/>
            <person name="Sabat G."/>
            <person name="Splinter BonDurant S."/>
            <person name="Syed K."/>
            <person name="Yadav J.S."/>
            <person name="Doddapaneni H."/>
            <person name="Subramanian V."/>
            <person name="Lavin J.L."/>
            <person name="Oguiza J.A."/>
            <person name="Perez G."/>
            <person name="Pisabarro A.G."/>
            <person name="Ramirez L."/>
            <person name="Santoyo F."/>
            <person name="Master E."/>
            <person name="Coutinho P.M."/>
            <person name="Henrissat B."/>
            <person name="Lombard V."/>
            <person name="Magnuson J.K."/>
            <person name="Kuees U."/>
            <person name="Hori C."/>
            <person name="Igarashi K."/>
            <person name="Samejima M."/>
            <person name="Held B.W."/>
            <person name="Barry K.W."/>
            <person name="LaButti K.M."/>
            <person name="Lapidus A."/>
            <person name="Lindquist E.A."/>
            <person name="Lucas S.M."/>
            <person name="Riley R."/>
            <person name="Salamov A.A."/>
            <person name="Hoffmeister D."/>
            <person name="Schwenk D."/>
            <person name="Hadar Y."/>
            <person name="Yarden O."/>
            <person name="de Vries R.P."/>
            <person name="Wiebenga A."/>
            <person name="Stenlid J."/>
            <person name="Eastwood D."/>
            <person name="Grigoriev I.V."/>
            <person name="Berka R.M."/>
            <person name="Blanchette R.A."/>
            <person name="Kersten P."/>
            <person name="Martinez A.T."/>
            <person name="Vicuna R."/>
            <person name="Cullen D."/>
        </authorList>
    </citation>
    <scope>NUCLEOTIDE SEQUENCE [LARGE SCALE GENOMIC DNA]</scope>
    <source>
        <strain evidence="1 2">B</strain>
    </source>
</reference>
<dbReference type="AlphaFoldDB" id="M2PSA3"/>
<sequence>MVFYPDNIPRRNRALQLQDDISLIQLSVIQAQKDMETADTHLSELSEKAMKHDGIDTLDKLQEKLQDTLTDEQRKQYDAILKASKLNSVKKTDPTIKAITYFLYAASGVRHTLNIINVLRACRVMAIFRLYGSAFIKLMVKGIDAGVAAFQLVTESITYLTDALEASSKVARYTATASRWLKTIGSLGPFVDALVLAMNAYEQNKQRAELRRVIKELYVSRIAAQFFANMCSLTKTWNGILISYLTLSSVPELTPSVQTAMDKLGHGMVDLAQKYWADTTPATALDALVLMDIKRGSWINEDPPYQQALEAAEKNLAFPEETLEVESVPTIPEKLEVHTMQKSSVPISVAPIADSIPVPSDDVRPTARVVANDAFDIAYSEEYAIKDHHHTEEKLESILAVAEKRFEPLPVEKVFQYLVFVPNLSAETVEALAAAW</sequence>
<proteinExistence type="predicted"/>
<protein>
    <submittedName>
        <fullName evidence="1">Uncharacterized protein</fullName>
    </submittedName>
</protein>
<name>M2PSA3_CERS8</name>
<dbReference type="EMBL" id="KB445793">
    <property type="protein sequence ID" value="EMD39524.1"/>
    <property type="molecule type" value="Genomic_DNA"/>
</dbReference>
<keyword evidence="2" id="KW-1185">Reference proteome</keyword>
<gene>
    <name evidence="1" type="ORF">CERSUDRAFT_111849</name>
</gene>